<feature type="region of interest" description="Disordered" evidence="1">
    <location>
        <begin position="601"/>
        <end position="622"/>
    </location>
</feature>
<name>A0A0C3FYA0_PILCF</name>
<dbReference type="Proteomes" id="UP000054166">
    <property type="component" value="Unassembled WGS sequence"/>
</dbReference>
<feature type="region of interest" description="Disordered" evidence="1">
    <location>
        <begin position="1"/>
        <end position="71"/>
    </location>
</feature>
<dbReference type="InParanoid" id="A0A0C3FYA0"/>
<feature type="compositionally biased region" description="Polar residues" evidence="1">
    <location>
        <begin position="733"/>
        <end position="751"/>
    </location>
</feature>
<evidence type="ECO:0000313" key="3">
    <source>
        <dbReference type="Proteomes" id="UP000054166"/>
    </source>
</evidence>
<gene>
    <name evidence="2" type="ORF">PILCRDRAFT_818222</name>
</gene>
<reference evidence="2 3" key="1">
    <citation type="submission" date="2014-04" db="EMBL/GenBank/DDBJ databases">
        <authorList>
            <consortium name="DOE Joint Genome Institute"/>
            <person name="Kuo A."/>
            <person name="Tarkka M."/>
            <person name="Buscot F."/>
            <person name="Kohler A."/>
            <person name="Nagy L.G."/>
            <person name="Floudas D."/>
            <person name="Copeland A."/>
            <person name="Barry K.W."/>
            <person name="Cichocki N."/>
            <person name="Veneault-Fourrey C."/>
            <person name="LaButti K."/>
            <person name="Lindquist E.A."/>
            <person name="Lipzen A."/>
            <person name="Lundell T."/>
            <person name="Morin E."/>
            <person name="Murat C."/>
            <person name="Sun H."/>
            <person name="Tunlid A."/>
            <person name="Henrissat B."/>
            <person name="Grigoriev I.V."/>
            <person name="Hibbett D.S."/>
            <person name="Martin F."/>
            <person name="Nordberg H.P."/>
            <person name="Cantor M.N."/>
            <person name="Hua S.X."/>
        </authorList>
    </citation>
    <scope>NUCLEOTIDE SEQUENCE [LARGE SCALE GENOMIC DNA]</scope>
    <source>
        <strain evidence="2 3">F 1598</strain>
    </source>
</reference>
<feature type="region of interest" description="Disordered" evidence="1">
    <location>
        <begin position="713"/>
        <end position="761"/>
    </location>
</feature>
<keyword evidence="3" id="KW-1185">Reference proteome</keyword>
<feature type="compositionally biased region" description="Low complexity" evidence="1">
    <location>
        <begin position="603"/>
        <end position="622"/>
    </location>
</feature>
<sequence length="761" mass="81976">MARATRSSAQQGQETEKQIDSATPRGKAGSKKRKRTSIAENDDQPAAKQLRSSDVSIKEEGGSQELDGIPTVNKLPELQNAGDVPIDDADAQKILDILEMIDTQGLLDRVFPLPSDSGEASGSQPASHSFRALLKESSQHHLCVLRSAVQHLLPISSHPRSRPSTPAVQQLSFCNLALSLLDQASFHSVPIPLDLESIFPIESPLYEVTDDTVDVKSYAKGKSKSKSPSQPISESPPALAFKRKYALMQKFSGNEWWTSMDSDFGASSVDGKALQDLPTAHAELVAILPSPSTSASKPGSSLPIPTLGSFVKKPPGPKARLMGPRRTSCGSFLDYGPYASFAPSFEGEGVEVGRMGLGESVWRWQERRRERELQRFKPGFIVEIEENAAEDVAMDDLREVNMDGVPKATSNETVAKATEDGLDGLLPPDQIAVIKAALDTLELEDAVNELLERNRRALARLEELQRLRIGDEDGGSSEVEMGSEEWDTAQGILNSLTILASLRPRSSTNTPPLIPSPDILRKLHRTLPIAPTQGWYGTLPPTRPSALRDDTTIRVKSGTVIPTIEPSTTAPGANAAPINTVASSHLGYPYPNYSVGQSYRGTYPQQQYKPGQPYYAGAQPQAQTQATGQTGTTQYYQNQQYGQSQYQYSPYFFAQGQTVNSGASSNGRGTPQPTGATTTAYGGYYNSYNAQQPAQRAVANTVVTAAVAGKPLQQGVNGQAPPTLPPHLKNVAWSGSASQPSTPSGANNGYQASYHPPNPSR</sequence>
<proteinExistence type="predicted"/>
<feature type="compositionally biased region" description="Polar residues" evidence="1">
    <location>
        <begin position="1"/>
        <end position="13"/>
    </location>
</feature>
<dbReference type="AlphaFoldDB" id="A0A0C3FYA0"/>
<organism evidence="2 3">
    <name type="scientific">Piloderma croceum (strain F 1598)</name>
    <dbReference type="NCBI Taxonomy" id="765440"/>
    <lineage>
        <taxon>Eukaryota</taxon>
        <taxon>Fungi</taxon>
        <taxon>Dikarya</taxon>
        <taxon>Basidiomycota</taxon>
        <taxon>Agaricomycotina</taxon>
        <taxon>Agaricomycetes</taxon>
        <taxon>Agaricomycetidae</taxon>
        <taxon>Atheliales</taxon>
        <taxon>Atheliaceae</taxon>
        <taxon>Piloderma</taxon>
    </lineage>
</organism>
<dbReference type="STRING" id="765440.A0A0C3FYA0"/>
<accession>A0A0C3FYA0</accession>
<reference evidence="3" key="2">
    <citation type="submission" date="2015-01" db="EMBL/GenBank/DDBJ databases">
        <title>Evolutionary Origins and Diversification of the Mycorrhizal Mutualists.</title>
        <authorList>
            <consortium name="DOE Joint Genome Institute"/>
            <consortium name="Mycorrhizal Genomics Consortium"/>
            <person name="Kohler A."/>
            <person name="Kuo A."/>
            <person name="Nagy L.G."/>
            <person name="Floudas D."/>
            <person name="Copeland A."/>
            <person name="Barry K.W."/>
            <person name="Cichocki N."/>
            <person name="Veneault-Fourrey C."/>
            <person name="LaButti K."/>
            <person name="Lindquist E.A."/>
            <person name="Lipzen A."/>
            <person name="Lundell T."/>
            <person name="Morin E."/>
            <person name="Murat C."/>
            <person name="Riley R."/>
            <person name="Ohm R."/>
            <person name="Sun H."/>
            <person name="Tunlid A."/>
            <person name="Henrissat B."/>
            <person name="Grigoriev I.V."/>
            <person name="Hibbett D.S."/>
            <person name="Martin F."/>
        </authorList>
    </citation>
    <scope>NUCLEOTIDE SEQUENCE [LARGE SCALE GENOMIC DNA]</scope>
    <source>
        <strain evidence="3">F 1598</strain>
    </source>
</reference>
<dbReference type="OrthoDB" id="21648at2759"/>
<dbReference type="HOGENOM" id="CLU_022554_0_0_1"/>
<dbReference type="EMBL" id="KN832987">
    <property type="protein sequence ID" value="KIM84639.1"/>
    <property type="molecule type" value="Genomic_DNA"/>
</dbReference>
<evidence type="ECO:0000256" key="1">
    <source>
        <dbReference type="SAM" id="MobiDB-lite"/>
    </source>
</evidence>
<protein>
    <submittedName>
        <fullName evidence="2">Uncharacterized protein</fullName>
    </submittedName>
</protein>
<evidence type="ECO:0000313" key="2">
    <source>
        <dbReference type="EMBL" id="KIM84639.1"/>
    </source>
</evidence>